<feature type="domain" description="OmpR/PhoB-type" evidence="4">
    <location>
        <begin position="5"/>
        <end position="102"/>
    </location>
</feature>
<dbReference type="SUPFAM" id="SSF48452">
    <property type="entry name" value="TPR-like"/>
    <property type="match status" value="1"/>
</dbReference>
<dbReference type="SUPFAM" id="SSF46894">
    <property type="entry name" value="C-terminal effector domain of the bipartite response regulators"/>
    <property type="match status" value="1"/>
</dbReference>
<keyword evidence="6" id="KW-1185">Reference proteome</keyword>
<keyword evidence="2 3" id="KW-0238">DNA-binding</keyword>
<dbReference type="PANTHER" id="PTHR47691:SF3">
    <property type="entry name" value="HTH-TYPE TRANSCRIPTIONAL REGULATOR RV0890C-RELATED"/>
    <property type="match status" value="1"/>
</dbReference>
<dbReference type="InterPro" id="IPR058852">
    <property type="entry name" value="HTH_77"/>
</dbReference>
<dbReference type="GO" id="GO:0000160">
    <property type="term" value="P:phosphorelay signal transduction system"/>
    <property type="evidence" value="ECO:0007669"/>
    <property type="project" value="InterPro"/>
</dbReference>
<dbReference type="Pfam" id="PF00486">
    <property type="entry name" value="Trans_reg_C"/>
    <property type="match status" value="1"/>
</dbReference>
<dbReference type="Proteomes" id="UP000578449">
    <property type="component" value="Unassembled WGS sequence"/>
</dbReference>
<dbReference type="InterPro" id="IPR027417">
    <property type="entry name" value="P-loop_NTPase"/>
</dbReference>
<protein>
    <submittedName>
        <fullName evidence="5">Putative ATPase/DNA-binding SARP family transcriptional activator</fullName>
    </submittedName>
</protein>
<dbReference type="GO" id="GO:0003677">
    <property type="term" value="F:DNA binding"/>
    <property type="evidence" value="ECO:0007669"/>
    <property type="project" value="UniProtKB-UniRule"/>
</dbReference>
<dbReference type="InterPro" id="IPR001867">
    <property type="entry name" value="OmpR/PhoB-type_DNA-bd"/>
</dbReference>
<dbReference type="Pfam" id="PF25872">
    <property type="entry name" value="HTH_77"/>
    <property type="match status" value="1"/>
</dbReference>
<dbReference type="InterPro" id="IPR005158">
    <property type="entry name" value="BTAD"/>
</dbReference>
<dbReference type="InterPro" id="IPR036388">
    <property type="entry name" value="WH-like_DNA-bd_sf"/>
</dbReference>
<dbReference type="GO" id="GO:0004016">
    <property type="term" value="F:adenylate cyclase activity"/>
    <property type="evidence" value="ECO:0007669"/>
    <property type="project" value="UniProtKB-ARBA"/>
</dbReference>
<dbReference type="GO" id="GO:0009190">
    <property type="term" value="P:cyclic nucleotide biosynthetic process"/>
    <property type="evidence" value="ECO:0007669"/>
    <property type="project" value="InterPro"/>
</dbReference>
<dbReference type="InterPro" id="IPR001054">
    <property type="entry name" value="A/G_cyclase"/>
</dbReference>
<dbReference type="PROSITE" id="PS51755">
    <property type="entry name" value="OMPR_PHOB"/>
    <property type="match status" value="1"/>
</dbReference>
<name>A0A840PGM2_9ACTN</name>
<dbReference type="Gene3D" id="1.10.10.10">
    <property type="entry name" value="Winged helix-like DNA-binding domain superfamily/Winged helix DNA-binding domain"/>
    <property type="match status" value="1"/>
</dbReference>
<sequence length="1099" mass="116838">MIGSREAGTAGGVRVRLLGGVRATGDRGEPLDVGPAKCQAVLAALALSAGAAVPAWRLVELVWGEDPPRTAGRTLQSYIARLRRGLGAGAIARIGGAYRLDVPPDAVDVVRFQRLLDAGELDAALAEWTGYPLAGLAVPGMAAAVDGMVERWLSAVEADLEGRVRTDPAAAVGPLTELTAGHPFREGLWALLMTALYRAGRQADALAAYRTARRALAEHLGVEPGPRLRELESSILGHDERLRAPAPRPREAGLPAGTVTFGFCEVEGRGRWTSAGPAESVEAATARHGGHLFAIGGDSFGAAFHRAADAVAWAEDLRASGSGPRLRIGLHTGEPERRGQGYFGPAVHQAACLAAAGHGGQILVSAATAALLDRDDLRDLGAYRLDGVAARQRVFQVDDGGHPPLRAGDGRRGNLPLRQGRLIGRDADLEAVGRALAGHPVVTLVGPGGIGKTRLAVAAARRGDFDDGAWLIDLAEIASSGDVPRAVAGALGIKESAGRIRTESVVTALRPRRALVVLDNCEHVIDGAAALAQAVAEGCPDVQVLATSREGLGLGHGLERLIAVAPLGIGAGVELFTERASAVSSVFAPEAGREDVAEICRRLEGVPLAIELAATRTVSLSPAELLAGLDDRLRLLVGGRRTGAGRHRTLRATVQWSYDLLGPAERSLFQRLSVFAGPFGLAAARAVAAGETGETDLVLDALVARSMVVVEPGPSGRRFRLLETMRQFAAERLAESGQAGVIAGRHTRWCLDEVTRVHRLLTGPAEAEGVARVEELWPNLRAAFGRACAEGDARLAYALVRPVVAEVVLRARAEIGDWAERVLALAPPKDEELRIFGLVWAAQRYKLARDPAAYERLAARHGEPADPRVRQARASLYDDHRGLVTWGPAAAAELRRRGEHDLAVRVELDTASGVVFQGRLAEGDALVSALVERFRAEGPPTLLNWALMLLGYSASFQGDRERAERLFGEAVAVELPERTFSPNKAVEARVLFRRGERRRAFRLLRAQVEDLLDTDNLYATCVASVEFVTMMAALGRLSDGARILAYLSSGLLDVPVWRTQVADARARIAAGLGRVPDEEPDPDGRRALEHMRAVLHELA</sequence>
<comment type="similarity">
    <text evidence="1">Belongs to the AfsR/DnrI/RedD regulatory family.</text>
</comment>
<dbReference type="RefSeq" id="WP_221337780.1">
    <property type="nucleotide sequence ID" value="NZ_BAABIX010000087.1"/>
</dbReference>
<accession>A0A840PGM2</accession>
<evidence type="ECO:0000259" key="4">
    <source>
        <dbReference type="PROSITE" id="PS51755"/>
    </source>
</evidence>
<gene>
    <name evidence="5" type="ORF">HNP84_010333</name>
</gene>
<organism evidence="5 6">
    <name type="scientific">Thermocatellispora tengchongensis</name>
    <dbReference type="NCBI Taxonomy" id="1073253"/>
    <lineage>
        <taxon>Bacteria</taxon>
        <taxon>Bacillati</taxon>
        <taxon>Actinomycetota</taxon>
        <taxon>Actinomycetes</taxon>
        <taxon>Streptosporangiales</taxon>
        <taxon>Streptosporangiaceae</taxon>
        <taxon>Thermocatellispora</taxon>
    </lineage>
</organism>
<evidence type="ECO:0000256" key="1">
    <source>
        <dbReference type="ARBA" id="ARBA00005820"/>
    </source>
</evidence>
<evidence type="ECO:0000256" key="3">
    <source>
        <dbReference type="PROSITE-ProRule" id="PRU01091"/>
    </source>
</evidence>
<dbReference type="Gene3D" id="1.25.40.10">
    <property type="entry name" value="Tetratricopeptide repeat domain"/>
    <property type="match status" value="1"/>
</dbReference>
<dbReference type="GO" id="GO:0006355">
    <property type="term" value="P:regulation of DNA-templated transcription"/>
    <property type="evidence" value="ECO:0007669"/>
    <property type="project" value="InterPro"/>
</dbReference>
<dbReference type="SMART" id="SM00862">
    <property type="entry name" value="Trans_reg_C"/>
    <property type="match status" value="1"/>
</dbReference>
<proteinExistence type="inferred from homology"/>
<dbReference type="SUPFAM" id="SSF52540">
    <property type="entry name" value="P-loop containing nucleoside triphosphate hydrolases"/>
    <property type="match status" value="1"/>
</dbReference>
<dbReference type="InterPro" id="IPR016032">
    <property type="entry name" value="Sig_transdc_resp-reg_C-effctor"/>
</dbReference>
<dbReference type="CDD" id="cd15831">
    <property type="entry name" value="BTAD"/>
    <property type="match status" value="1"/>
</dbReference>
<dbReference type="AlphaFoldDB" id="A0A840PGM2"/>
<dbReference type="InterPro" id="IPR002182">
    <property type="entry name" value="NB-ARC"/>
</dbReference>
<dbReference type="PANTHER" id="PTHR47691">
    <property type="entry name" value="REGULATOR-RELATED"/>
    <property type="match status" value="1"/>
</dbReference>
<dbReference type="SUPFAM" id="SSF55073">
    <property type="entry name" value="Nucleotide cyclase"/>
    <property type="match status" value="1"/>
</dbReference>
<dbReference type="Pfam" id="PF03704">
    <property type="entry name" value="BTAD"/>
    <property type="match status" value="1"/>
</dbReference>
<dbReference type="EMBL" id="JACHGN010000048">
    <property type="protein sequence ID" value="MBB5140564.1"/>
    <property type="molecule type" value="Genomic_DNA"/>
</dbReference>
<dbReference type="InterPro" id="IPR029787">
    <property type="entry name" value="Nucleotide_cyclase"/>
</dbReference>
<dbReference type="Pfam" id="PF00931">
    <property type="entry name" value="NB-ARC"/>
    <property type="match status" value="1"/>
</dbReference>
<feature type="DNA-binding region" description="OmpR/PhoB-type" evidence="3">
    <location>
        <begin position="5"/>
        <end position="102"/>
    </location>
</feature>
<dbReference type="Gene3D" id="3.40.50.300">
    <property type="entry name" value="P-loop containing nucleotide triphosphate hydrolases"/>
    <property type="match status" value="1"/>
</dbReference>
<evidence type="ECO:0000256" key="2">
    <source>
        <dbReference type="ARBA" id="ARBA00023125"/>
    </source>
</evidence>
<dbReference type="SMART" id="SM01043">
    <property type="entry name" value="BTAD"/>
    <property type="match status" value="1"/>
</dbReference>
<evidence type="ECO:0000313" key="5">
    <source>
        <dbReference type="EMBL" id="MBB5140564.1"/>
    </source>
</evidence>
<reference evidence="5 6" key="1">
    <citation type="submission" date="2020-08" db="EMBL/GenBank/DDBJ databases">
        <title>Genomic Encyclopedia of Type Strains, Phase IV (KMG-IV): sequencing the most valuable type-strain genomes for metagenomic binning, comparative biology and taxonomic classification.</title>
        <authorList>
            <person name="Goeker M."/>
        </authorList>
    </citation>
    <scope>NUCLEOTIDE SEQUENCE [LARGE SCALE GENOMIC DNA]</scope>
    <source>
        <strain evidence="5 6">DSM 45615</strain>
    </source>
</reference>
<dbReference type="Gene3D" id="3.30.70.1230">
    <property type="entry name" value="Nucleotide cyclase"/>
    <property type="match status" value="1"/>
</dbReference>
<evidence type="ECO:0000313" key="6">
    <source>
        <dbReference type="Proteomes" id="UP000578449"/>
    </source>
</evidence>
<dbReference type="PRINTS" id="PR00364">
    <property type="entry name" value="DISEASERSIST"/>
</dbReference>
<comment type="caution">
    <text evidence="5">The sequence shown here is derived from an EMBL/GenBank/DDBJ whole genome shotgun (WGS) entry which is preliminary data.</text>
</comment>
<dbReference type="GO" id="GO:0043531">
    <property type="term" value="F:ADP binding"/>
    <property type="evidence" value="ECO:0007669"/>
    <property type="project" value="InterPro"/>
</dbReference>
<dbReference type="InterPro" id="IPR011990">
    <property type="entry name" value="TPR-like_helical_dom_sf"/>
</dbReference>
<dbReference type="CDD" id="cd07302">
    <property type="entry name" value="CHD"/>
    <property type="match status" value="1"/>
</dbReference>